<dbReference type="Proteomes" id="UP000178776">
    <property type="component" value="Chromosome"/>
</dbReference>
<dbReference type="PANTHER" id="PTHR38834:SF3">
    <property type="entry name" value="SOLUTE-BINDING PROTEIN FAMILY 3_N-TERMINAL DOMAIN-CONTAINING PROTEIN"/>
    <property type="match status" value="1"/>
</dbReference>
<reference evidence="3 4" key="1">
    <citation type="submission" date="2016-10" db="EMBL/GenBank/DDBJ databases">
        <title>Chromobacterium muskegensis sp. nov., an insecticidal bacterium isolated from Sphagnum bogs.</title>
        <authorList>
            <person name="Sparks M.E."/>
            <person name="Blackburn M.B."/>
            <person name="Gundersen-Rindal D.E."/>
            <person name="Mitchell A."/>
            <person name="Farrar R."/>
            <person name="Kuhar D."/>
        </authorList>
    </citation>
    <scope>NUCLEOTIDE SEQUENCE [LARGE SCALE GENOMIC DNA]</scope>
    <source>
        <strain evidence="3 4">21-1</strain>
    </source>
</reference>
<dbReference type="Gene3D" id="3.40.190.10">
    <property type="entry name" value="Periplasmic binding protein-like II"/>
    <property type="match status" value="2"/>
</dbReference>
<dbReference type="InterPro" id="IPR001638">
    <property type="entry name" value="Solute-binding_3/MltF_N"/>
</dbReference>
<feature type="domain" description="Solute-binding protein family 3/N-terminal" evidence="2">
    <location>
        <begin position="35"/>
        <end position="252"/>
    </location>
</feature>
<sequence length="255" mass="28873">MATTSRMEWTVMRSMLALMAACWFGCAPAAELHAYTEDVPPLNYLDNGSVKGYSTEVLQLVAREAGLNLTIEVLPWLRAYAKARDTPGGLLYTVVRTPEREAQFQWVGPIGSRRIYMYRLDKRADIRVDAASDLVRYRNGVLAGSASANQLHALGLQSGQNLDLGQSDAVNLKKLLLKRVDLVAMLDWAMAWQMRQQRLPEKNVSPVWLLDGKLQYWFALNPQTPPEQTARLQAALERVRADGRLQAIRRRYRDD</sequence>
<evidence type="ECO:0000313" key="4">
    <source>
        <dbReference type="Proteomes" id="UP000178776"/>
    </source>
</evidence>
<dbReference type="STRING" id="1108595.BKX93_07280"/>
<dbReference type="EMBL" id="CP017707">
    <property type="protein sequence ID" value="AOZ49816.1"/>
    <property type="molecule type" value="Genomic_DNA"/>
</dbReference>
<dbReference type="AlphaFoldDB" id="A0A1D9LEX2"/>
<dbReference type="PANTHER" id="PTHR38834">
    <property type="entry name" value="PERIPLASMIC SUBSTRATE BINDING PROTEIN FAMILY 3"/>
    <property type="match status" value="1"/>
</dbReference>
<dbReference type="SUPFAM" id="SSF53850">
    <property type="entry name" value="Periplasmic binding protein-like II"/>
    <property type="match status" value="1"/>
</dbReference>
<protein>
    <recommendedName>
        <fullName evidence="2">Solute-binding protein family 3/N-terminal domain-containing protein</fullName>
    </recommendedName>
</protein>
<dbReference type="KEGG" id="cvc:BKX93_07280"/>
<name>A0A1D9LEX2_9NEIS</name>
<feature type="chain" id="PRO_5009443130" description="Solute-binding protein family 3/N-terminal domain-containing protein" evidence="1">
    <location>
        <begin position="30"/>
        <end position="255"/>
    </location>
</feature>
<evidence type="ECO:0000313" key="3">
    <source>
        <dbReference type="EMBL" id="AOZ49816.1"/>
    </source>
</evidence>
<accession>A0A1D9LEX2</accession>
<organism evidence="3 4">
    <name type="scientific">Chromobacterium vaccinii</name>
    <dbReference type="NCBI Taxonomy" id="1108595"/>
    <lineage>
        <taxon>Bacteria</taxon>
        <taxon>Pseudomonadati</taxon>
        <taxon>Pseudomonadota</taxon>
        <taxon>Betaproteobacteria</taxon>
        <taxon>Neisseriales</taxon>
        <taxon>Chromobacteriaceae</taxon>
        <taxon>Chromobacterium</taxon>
    </lineage>
</organism>
<evidence type="ECO:0000256" key="1">
    <source>
        <dbReference type="SAM" id="SignalP"/>
    </source>
</evidence>
<feature type="signal peptide" evidence="1">
    <location>
        <begin position="1"/>
        <end position="29"/>
    </location>
</feature>
<evidence type="ECO:0000259" key="2">
    <source>
        <dbReference type="Pfam" id="PF00497"/>
    </source>
</evidence>
<proteinExistence type="predicted"/>
<dbReference type="Pfam" id="PF00497">
    <property type="entry name" value="SBP_bac_3"/>
    <property type="match status" value="1"/>
</dbReference>
<gene>
    <name evidence="3" type="ORF">BKX93_07280</name>
</gene>
<keyword evidence="1" id="KW-0732">Signal</keyword>